<feature type="compositionally biased region" description="Acidic residues" evidence="1">
    <location>
        <begin position="138"/>
        <end position="148"/>
    </location>
</feature>
<comment type="caution">
    <text evidence="2">The sequence shown here is derived from an EMBL/GenBank/DDBJ whole genome shotgun (WGS) entry which is preliminary data.</text>
</comment>
<feature type="compositionally biased region" description="Basic and acidic residues" evidence="1">
    <location>
        <begin position="309"/>
        <end position="325"/>
    </location>
</feature>
<feature type="compositionally biased region" description="Basic and acidic residues" evidence="1">
    <location>
        <begin position="149"/>
        <end position="164"/>
    </location>
</feature>
<sequence>MSARSRRGAHDTSMAKRFRSPRITAKNRAAKPQITYDYNAAISQPDVPNSPDYKKIGHDAMKRSQELKAISLIQKNAKIRSPKRGNWKTIVASDIDKENREKENITTNSGTDDIRHLSELRRNLVANGKNISFKDTEEAIENDDDDDDSRGMPQEEIKNEKSDDCESAATKSPVQVKGSKIPRARIAIHTFHSTKKIKTKESPRLKYSTIDSPAGNTEILEREIKKGSSINKEEQSTYRQAVVPFDELQNDTKIVWNKEETSTLEADEETEDRGLTSADESTAVISSIDDPRVLTVLRSLKLNCPCKSCTEHHPVSSNRQEDNDLKSSSPEEIGNKKWSLKYRRYIEATSEDVDVSSDHSDEYSKKERTNRYKAKYTLTQRIKTSSIVRAPPKITNRRRTSFSFFNTLFDIVFWPYLFLKTNR</sequence>
<organism evidence="2 3">
    <name type="scientific">Tetragonisca angustula</name>
    <dbReference type="NCBI Taxonomy" id="166442"/>
    <lineage>
        <taxon>Eukaryota</taxon>
        <taxon>Metazoa</taxon>
        <taxon>Ecdysozoa</taxon>
        <taxon>Arthropoda</taxon>
        <taxon>Hexapoda</taxon>
        <taxon>Insecta</taxon>
        <taxon>Pterygota</taxon>
        <taxon>Neoptera</taxon>
        <taxon>Endopterygota</taxon>
        <taxon>Hymenoptera</taxon>
        <taxon>Apocrita</taxon>
        <taxon>Aculeata</taxon>
        <taxon>Apoidea</taxon>
        <taxon>Anthophila</taxon>
        <taxon>Apidae</taxon>
        <taxon>Tetragonisca</taxon>
    </lineage>
</organism>
<evidence type="ECO:0000313" key="2">
    <source>
        <dbReference type="EMBL" id="KAK9299330.1"/>
    </source>
</evidence>
<dbReference type="Proteomes" id="UP001432146">
    <property type="component" value="Unassembled WGS sequence"/>
</dbReference>
<evidence type="ECO:0000256" key="1">
    <source>
        <dbReference type="SAM" id="MobiDB-lite"/>
    </source>
</evidence>
<dbReference type="AlphaFoldDB" id="A0AAW0ZNR4"/>
<protein>
    <submittedName>
        <fullName evidence="2">Uncharacterized protein</fullName>
    </submittedName>
</protein>
<proteinExistence type="predicted"/>
<feature type="region of interest" description="Disordered" evidence="1">
    <location>
        <begin position="309"/>
        <end position="331"/>
    </location>
</feature>
<feature type="region of interest" description="Disordered" evidence="1">
    <location>
        <begin position="1"/>
        <end position="31"/>
    </location>
</feature>
<accession>A0AAW0ZNR4</accession>
<feature type="region of interest" description="Disordered" evidence="1">
    <location>
        <begin position="259"/>
        <end position="280"/>
    </location>
</feature>
<keyword evidence="3" id="KW-1185">Reference proteome</keyword>
<feature type="region of interest" description="Disordered" evidence="1">
    <location>
        <begin position="134"/>
        <end position="179"/>
    </location>
</feature>
<name>A0AAW0ZNR4_9HYME</name>
<reference evidence="2 3" key="1">
    <citation type="submission" date="2024-05" db="EMBL/GenBank/DDBJ databases">
        <title>The nuclear and mitochondrial genome assemblies of Tetragonisca angustula (Apidae: Meliponini), a tiny yet remarkable pollinator in the Neotropics.</title>
        <authorList>
            <person name="Ferrari R."/>
            <person name="Ricardo P.C."/>
            <person name="Dias F.C."/>
            <person name="Araujo N.S."/>
            <person name="Soares D.O."/>
            <person name="Zhou Q.-S."/>
            <person name="Zhu C.-D."/>
            <person name="Coutinho L."/>
            <person name="Airas M.C."/>
            <person name="Batista T.M."/>
        </authorList>
    </citation>
    <scope>NUCLEOTIDE SEQUENCE [LARGE SCALE GENOMIC DNA]</scope>
    <source>
        <strain evidence="2">ASF017062</strain>
        <tissue evidence="2">Abdomen</tissue>
    </source>
</reference>
<gene>
    <name evidence="2" type="ORF">QLX08_007587</name>
</gene>
<evidence type="ECO:0000313" key="3">
    <source>
        <dbReference type="Proteomes" id="UP001432146"/>
    </source>
</evidence>
<dbReference type="EMBL" id="JAWNGG020000151">
    <property type="protein sequence ID" value="KAK9299330.1"/>
    <property type="molecule type" value="Genomic_DNA"/>
</dbReference>